<reference evidence="2 3" key="1">
    <citation type="journal article" date="2013" name="Genome Announc.">
        <title>Genome Sequence of an Epidemic Isolate of Mycobacterium abscessus subsp. bolletii from Rio de Janeiro, Brazil.</title>
        <authorList>
            <person name="Davidson R.M."/>
            <person name="Reynolds P.R."/>
            <person name="Farias-Hesson E."/>
            <person name="Duarte R.S."/>
            <person name="Jackson M."/>
            <person name="Strong M."/>
        </authorList>
    </citation>
    <scope>NUCLEOTIDE SEQUENCE [LARGE SCALE GENOMIC DNA]</scope>
    <source>
        <strain evidence="2 3">CRM-0020</strain>
    </source>
</reference>
<sequence>MPRRRKAEAMTEVSASTEANTSPPTVEELAQSMLTLHGAHGEDTAHEANAPGRPNGHWSKAPAFEHDPERAARLHAATEGDRQRYLTSGLQEVDCRFCHGSVMVKKLGVNHTAVQWNTAATDKCAFFAQMREEGTNTARIRGCPRLSDSIAHAIAEGCLDPICSAPPPGDG</sequence>
<name>A0A829HPC7_9MYCO</name>
<feature type="region of interest" description="Disordered" evidence="1">
    <location>
        <begin position="1"/>
        <end position="62"/>
    </location>
</feature>
<evidence type="ECO:0000313" key="3">
    <source>
        <dbReference type="Proteomes" id="UP000014969"/>
    </source>
</evidence>
<dbReference type="Proteomes" id="UP000014969">
    <property type="component" value="Unassembled WGS sequence"/>
</dbReference>
<proteinExistence type="predicted"/>
<evidence type="ECO:0000256" key="1">
    <source>
        <dbReference type="SAM" id="MobiDB-lite"/>
    </source>
</evidence>
<accession>A0A829HPC7</accession>
<feature type="compositionally biased region" description="Polar residues" evidence="1">
    <location>
        <begin position="13"/>
        <end position="24"/>
    </location>
</feature>
<gene>
    <name evidence="2" type="ORF">J108_19905</name>
</gene>
<organism evidence="2 3">
    <name type="scientific">Mycobacteroides abscessus subsp. bolletii CRM-0020</name>
    <dbReference type="NCBI Taxonomy" id="1306401"/>
    <lineage>
        <taxon>Bacteria</taxon>
        <taxon>Bacillati</taxon>
        <taxon>Actinomycetota</taxon>
        <taxon>Actinomycetes</taxon>
        <taxon>Mycobacteriales</taxon>
        <taxon>Mycobacteriaceae</taxon>
        <taxon>Mycobacteroides</taxon>
        <taxon>Mycobacteroides abscessus</taxon>
    </lineage>
</organism>
<protein>
    <submittedName>
        <fullName evidence="2">Uncharacterized protein</fullName>
    </submittedName>
</protein>
<dbReference type="EMBL" id="ATFQ01000028">
    <property type="protein sequence ID" value="EPQ21674.1"/>
    <property type="molecule type" value="Genomic_DNA"/>
</dbReference>
<evidence type="ECO:0000313" key="2">
    <source>
        <dbReference type="EMBL" id="EPQ21674.1"/>
    </source>
</evidence>
<comment type="caution">
    <text evidence="2">The sequence shown here is derived from an EMBL/GenBank/DDBJ whole genome shotgun (WGS) entry which is preliminary data.</text>
</comment>
<dbReference type="AlphaFoldDB" id="A0A829HPC7"/>